<accession>Q2J8U9</accession>
<dbReference type="EMBL" id="CP000249">
    <property type="protein sequence ID" value="ABD12293.1"/>
    <property type="molecule type" value="Genomic_DNA"/>
</dbReference>
<evidence type="ECO:0000313" key="1">
    <source>
        <dbReference type="EMBL" id="ABD12293.1"/>
    </source>
</evidence>
<dbReference type="HOGENOM" id="CLU_112070_1_0_11"/>
<sequence>MLSNMSAQSEIRSPLEMVREAHFQANGDAPPNLEQLRSVIDTMVPFCNLTGVRVVELRRDGGVAELPNRPDLQNHMGTVHAAAQFLAAEVSGAAAFSGALAPRIFSLRSFVLRDCRIMYLRPAVGRIRAHGSVDIEVAHPAAERTAEERFEIRGGSLLYDDAGALVAKAEFDYRAWFDAS</sequence>
<dbReference type="SUPFAM" id="SSF54637">
    <property type="entry name" value="Thioesterase/thiol ester dehydrase-isomerase"/>
    <property type="match status" value="1"/>
</dbReference>
<reference evidence="1 2" key="1">
    <citation type="journal article" date="2007" name="Genome Res.">
        <title>Genome characteristics of facultatively symbiotic Frankia sp. strains reflect host range and host plant biogeography.</title>
        <authorList>
            <person name="Normand P."/>
            <person name="Lapierre P."/>
            <person name="Tisa L.S."/>
            <person name="Gogarten J.P."/>
            <person name="Alloisio N."/>
            <person name="Bagnarol E."/>
            <person name="Bassi C.A."/>
            <person name="Berry A.M."/>
            <person name="Bickhart D.M."/>
            <person name="Choisne N."/>
            <person name="Couloux A."/>
            <person name="Cournoyer B."/>
            <person name="Cruveiller S."/>
            <person name="Daubin V."/>
            <person name="Demange N."/>
            <person name="Francino M.P."/>
            <person name="Goltsman E."/>
            <person name="Huang Y."/>
            <person name="Kopp O.R."/>
            <person name="Labarre L."/>
            <person name="Lapidus A."/>
            <person name="Lavire C."/>
            <person name="Marechal J."/>
            <person name="Martinez M."/>
            <person name="Mastronunzio J.E."/>
            <person name="Mullin B.C."/>
            <person name="Niemann J."/>
            <person name="Pujic P."/>
            <person name="Rawnsley T."/>
            <person name="Rouy Z."/>
            <person name="Schenowitz C."/>
            <person name="Sellstedt A."/>
            <person name="Tavares F."/>
            <person name="Tomkins J.P."/>
            <person name="Vallenet D."/>
            <person name="Valverde C."/>
            <person name="Wall L.G."/>
            <person name="Wang Y."/>
            <person name="Medigue C."/>
            <person name="Benson D.R."/>
        </authorList>
    </citation>
    <scope>NUCLEOTIDE SEQUENCE [LARGE SCALE GENOMIC DNA]</scope>
    <source>
        <strain evidence="2">DSM 45818 / CECT 9043 / CcI3</strain>
    </source>
</reference>
<dbReference type="eggNOG" id="COG2050">
    <property type="taxonomic scope" value="Bacteria"/>
</dbReference>
<dbReference type="InterPro" id="IPR027961">
    <property type="entry name" value="DUF4442"/>
</dbReference>
<dbReference type="Pfam" id="PF14539">
    <property type="entry name" value="DUF4442"/>
    <property type="match status" value="1"/>
</dbReference>
<name>Q2J8U9_FRACC</name>
<dbReference type="KEGG" id="fra:Francci3_2935"/>
<gene>
    <name evidence="1" type="ordered locus">Francci3_2935</name>
</gene>
<dbReference type="Proteomes" id="UP000001937">
    <property type="component" value="Chromosome"/>
</dbReference>
<dbReference type="Gene3D" id="3.10.129.10">
    <property type="entry name" value="Hotdog Thioesterase"/>
    <property type="match status" value="1"/>
</dbReference>
<keyword evidence="2" id="KW-1185">Reference proteome</keyword>
<dbReference type="STRING" id="106370.Francci3_2935"/>
<dbReference type="CDD" id="cd03443">
    <property type="entry name" value="PaaI_thioesterase"/>
    <property type="match status" value="1"/>
</dbReference>
<organism evidence="1 2">
    <name type="scientific">Frankia casuarinae (strain DSM 45818 / CECT 9043 / HFP020203 / CcI3)</name>
    <dbReference type="NCBI Taxonomy" id="106370"/>
    <lineage>
        <taxon>Bacteria</taxon>
        <taxon>Bacillati</taxon>
        <taxon>Actinomycetota</taxon>
        <taxon>Actinomycetes</taxon>
        <taxon>Frankiales</taxon>
        <taxon>Frankiaceae</taxon>
        <taxon>Frankia</taxon>
    </lineage>
</organism>
<evidence type="ECO:0000313" key="2">
    <source>
        <dbReference type="Proteomes" id="UP000001937"/>
    </source>
</evidence>
<accession>A0A1X1PXD4</accession>
<protein>
    <submittedName>
        <fullName evidence="1">Uncharacterized protein</fullName>
    </submittedName>
</protein>
<proteinExistence type="predicted"/>
<dbReference type="AlphaFoldDB" id="Q2J8U9"/>
<dbReference type="InterPro" id="IPR029069">
    <property type="entry name" value="HotDog_dom_sf"/>
</dbReference>